<evidence type="ECO:0000259" key="2">
    <source>
        <dbReference type="Pfam" id="PF05050"/>
    </source>
</evidence>
<dbReference type="NCBIfam" id="TIGR01444">
    <property type="entry name" value="fkbM_fam"/>
    <property type="match status" value="1"/>
</dbReference>
<sequence>MPSSSGRPLFLFGLLLSLLRQAAALPYTPDAKCPLMGHLLELARDRPGVAIDVGANGGCESTVALNAGRRVIAFECLSSAYFELLGNIAANATLVHLCAGSKPHLAELHLAADSSSLLSQNVRFGNEARKAVRNLRHGGRARETVAIVPLDSIIPSTERVALIKVDTQGYEYHVLMGLMQTLRRECPVLAYEDVPTKANGRKVADSHPWAKLGDPAKDLLAPLGYRCERYADLDIVCVCDRGGRSGSRAGSPSEL</sequence>
<dbReference type="InterPro" id="IPR029063">
    <property type="entry name" value="SAM-dependent_MTases_sf"/>
</dbReference>
<accession>A0A0D3IJE4</accession>
<dbReference type="InterPro" id="IPR006342">
    <property type="entry name" value="FkbM_mtfrase"/>
</dbReference>
<reference evidence="4" key="1">
    <citation type="journal article" date="2013" name="Nature">
        <title>Pan genome of the phytoplankton Emiliania underpins its global distribution.</title>
        <authorList>
            <person name="Read B.A."/>
            <person name="Kegel J."/>
            <person name="Klute M.J."/>
            <person name="Kuo A."/>
            <person name="Lefebvre S.C."/>
            <person name="Maumus F."/>
            <person name="Mayer C."/>
            <person name="Miller J."/>
            <person name="Monier A."/>
            <person name="Salamov A."/>
            <person name="Young J."/>
            <person name="Aguilar M."/>
            <person name="Claverie J.M."/>
            <person name="Frickenhaus S."/>
            <person name="Gonzalez K."/>
            <person name="Herman E.K."/>
            <person name="Lin Y.C."/>
            <person name="Napier J."/>
            <person name="Ogata H."/>
            <person name="Sarno A.F."/>
            <person name="Shmutz J."/>
            <person name="Schroeder D."/>
            <person name="de Vargas C."/>
            <person name="Verret F."/>
            <person name="von Dassow P."/>
            <person name="Valentin K."/>
            <person name="Van de Peer Y."/>
            <person name="Wheeler G."/>
            <person name="Dacks J.B."/>
            <person name="Delwiche C.F."/>
            <person name="Dyhrman S.T."/>
            <person name="Glockner G."/>
            <person name="John U."/>
            <person name="Richards T."/>
            <person name="Worden A.Z."/>
            <person name="Zhang X."/>
            <person name="Grigoriev I.V."/>
            <person name="Allen A.E."/>
            <person name="Bidle K."/>
            <person name="Borodovsky M."/>
            <person name="Bowler C."/>
            <person name="Brownlee C."/>
            <person name="Cock J.M."/>
            <person name="Elias M."/>
            <person name="Gladyshev V.N."/>
            <person name="Groth M."/>
            <person name="Guda C."/>
            <person name="Hadaegh A."/>
            <person name="Iglesias-Rodriguez M.D."/>
            <person name="Jenkins J."/>
            <person name="Jones B.M."/>
            <person name="Lawson T."/>
            <person name="Leese F."/>
            <person name="Lindquist E."/>
            <person name="Lobanov A."/>
            <person name="Lomsadze A."/>
            <person name="Malik S.B."/>
            <person name="Marsh M.E."/>
            <person name="Mackinder L."/>
            <person name="Mock T."/>
            <person name="Mueller-Roeber B."/>
            <person name="Pagarete A."/>
            <person name="Parker M."/>
            <person name="Probert I."/>
            <person name="Quesneville H."/>
            <person name="Raines C."/>
            <person name="Rensing S.A."/>
            <person name="Riano-Pachon D.M."/>
            <person name="Richier S."/>
            <person name="Rokitta S."/>
            <person name="Shiraiwa Y."/>
            <person name="Soanes D.M."/>
            <person name="van der Giezen M."/>
            <person name="Wahlund T.M."/>
            <person name="Williams B."/>
            <person name="Wilson W."/>
            <person name="Wolfe G."/>
            <person name="Wurch L.L."/>
        </authorList>
    </citation>
    <scope>NUCLEOTIDE SEQUENCE</scope>
</reference>
<evidence type="ECO:0000313" key="4">
    <source>
        <dbReference type="Proteomes" id="UP000013827"/>
    </source>
</evidence>
<feature type="chain" id="PRO_5044291099" description="Methyltransferase FkbM domain-containing protein" evidence="1">
    <location>
        <begin position="25"/>
        <end position="255"/>
    </location>
</feature>
<dbReference type="PANTHER" id="PTHR34203">
    <property type="entry name" value="METHYLTRANSFERASE, FKBM FAMILY PROTEIN"/>
    <property type="match status" value="1"/>
</dbReference>
<dbReference type="Proteomes" id="UP000013827">
    <property type="component" value="Unassembled WGS sequence"/>
</dbReference>
<protein>
    <recommendedName>
        <fullName evidence="2">Methyltransferase FkbM domain-containing protein</fullName>
    </recommendedName>
</protein>
<name>A0A0D3IJE4_EMIH1</name>
<dbReference type="PANTHER" id="PTHR34203:SF15">
    <property type="entry name" value="SLL1173 PROTEIN"/>
    <property type="match status" value="1"/>
</dbReference>
<dbReference type="GeneID" id="17257546"/>
<keyword evidence="1" id="KW-0732">Signal</keyword>
<dbReference type="PaxDb" id="2903-EOD11379"/>
<proteinExistence type="predicted"/>
<dbReference type="RefSeq" id="XP_005763808.1">
    <property type="nucleotide sequence ID" value="XM_005763751.1"/>
</dbReference>
<feature type="signal peptide" evidence="1">
    <location>
        <begin position="1"/>
        <end position="24"/>
    </location>
</feature>
<feature type="domain" description="Methyltransferase FkbM" evidence="2">
    <location>
        <begin position="52"/>
        <end position="187"/>
    </location>
</feature>
<evidence type="ECO:0000313" key="3">
    <source>
        <dbReference type="EnsemblProtists" id="EOD11379"/>
    </source>
</evidence>
<dbReference type="HOGENOM" id="CLU_1091679_0_0_1"/>
<organism evidence="3 4">
    <name type="scientific">Emiliania huxleyi (strain CCMP1516)</name>
    <dbReference type="NCBI Taxonomy" id="280463"/>
    <lineage>
        <taxon>Eukaryota</taxon>
        <taxon>Haptista</taxon>
        <taxon>Haptophyta</taxon>
        <taxon>Prymnesiophyceae</taxon>
        <taxon>Isochrysidales</taxon>
        <taxon>Noelaerhabdaceae</taxon>
        <taxon>Emiliania</taxon>
    </lineage>
</organism>
<dbReference type="Pfam" id="PF05050">
    <property type="entry name" value="Methyltransf_21"/>
    <property type="match status" value="1"/>
</dbReference>
<keyword evidence="4" id="KW-1185">Reference proteome</keyword>
<dbReference type="InterPro" id="IPR052514">
    <property type="entry name" value="SAM-dependent_MTase"/>
</dbReference>
<evidence type="ECO:0000256" key="1">
    <source>
        <dbReference type="SAM" id="SignalP"/>
    </source>
</evidence>
<dbReference type="EnsemblProtists" id="EOD11379">
    <property type="protein sequence ID" value="EOD11379"/>
    <property type="gene ID" value="EMIHUDRAFT_214724"/>
</dbReference>
<reference evidence="3" key="2">
    <citation type="submission" date="2024-10" db="UniProtKB">
        <authorList>
            <consortium name="EnsemblProtists"/>
        </authorList>
    </citation>
    <scope>IDENTIFICATION</scope>
</reference>
<dbReference type="Gene3D" id="3.40.50.150">
    <property type="entry name" value="Vaccinia Virus protein VP39"/>
    <property type="match status" value="1"/>
</dbReference>
<dbReference type="KEGG" id="ehx:EMIHUDRAFT_214724"/>
<dbReference type="SUPFAM" id="SSF53335">
    <property type="entry name" value="S-adenosyl-L-methionine-dependent methyltransferases"/>
    <property type="match status" value="1"/>
</dbReference>
<dbReference type="AlphaFoldDB" id="A0A0D3IJE4"/>